<dbReference type="GO" id="GO:0004305">
    <property type="term" value="F:ethanolamine kinase activity"/>
    <property type="evidence" value="ECO:0007669"/>
    <property type="project" value="TreeGrafter"/>
</dbReference>
<dbReference type="EMBL" id="LN714478">
    <property type="protein sequence ID" value="CEL65105.1"/>
    <property type="molecule type" value="Genomic_DNA"/>
</dbReference>
<proteinExistence type="inferred from homology"/>
<feature type="region of interest" description="Disordered" evidence="2">
    <location>
        <begin position="147"/>
        <end position="196"/>
    </location>
</feature>
<gene>
    <name evidence="4" type="ORF">BN1204_009640</name>
</gene>
<organism evidence="4">
    <name type="scientific">Neospora caninum (strain Liverpool)</name>
    <dbReference type="NCBI Taxonomy" id="572307"/>
    <lineage>
        <taxon>Eukaryota</taxon>
        <taxon>Sar</taxon>
        <taxon>Alveolata</taxon>
        <taxon>Apicomplexa</taxon>
        <taxon>Conoidasida</taxon>
        <taxon>Coccidia</taxon>
        <taxon>Eucoccidiorida</taxon>
        <taxon>Eimeriorina</taxon>
        <taxon>Sarcocystidae</taxon>
        <taxon>Neospora</taxon>
    </lineage>
</organism>
<keyword evidence="3" id="KW-0732">Signal</keyword>
<keyword evidence="4" id="KW-0808">Transferase</keyword>
<dbReference type="InterPro" id="IPR011009">
    <property type="entry name" value="Kinase-like_dom_sf"/>
</dbReference>
<accession>A0A0F7U926</accession>
<dbReference type="GO" id="GO:0005737">
    <property type="term" value="C:cytoplasm"/>
    <property type="evidence" value="ECO:0007669"/>
    <property type="project" value="TreeGrafter"/>
</dbReference>
<dbReference type="PANTHER" id="PTHR22603">
    <property type="entry name" value="CHOLINE/ETHANOALAMINE KINASE"/>
    <property type="match status" value="1"/>
</dbReference>
<dbReference type="PROSITE" id="PS51257">
    <property type="entry name" value="PROKAR_LIPOPROTEIN"/>
    <property type="match status" value="1"/>
</dbReference>
<name>A0A0F7U926_NEOCL</name>
<dbReference type="GO" id="GO:0006646">
    <property type="term" value="P:phosphatidylethanolamine biosynthetic process"/>
    <property type="evidence" value="ECO:0007669"/>
    <property type="project" value="TreeGrafter"/>
</dbReference>
<feature type="compositionally biased region" description="Basic and acidic residues" evidence="2">
    <location>
        <begin position="80"/>
        <end position="97"/>
    </location>
</feature>
<feature type="compositionally biased region" description="Basic and acidic residues" evidence="2">
    <location>
        <begin position="161"/>
        <end position="179"/>
    </location>
</feature>
<feature type="signal peptide" evidence="3">
    <location>
        <begin position="1"/>
        <end position="37"/>
    </location>
</feature>
<dbReference type="SUPFAM" id="SSF56112">
    <property type="entry name" value="Protein kinase-like (PK-like)"/>
    <property type="match status" value="2"/>
</dbReference>
<dbReference type="PANTHER" id="PTHR22603:SF93">
    <property type="entry name" value="RE24176P"/>
    <property type="match status" value="1"/>
</dbReference>
<dbReference type="GO" id="GO:0004103">
    <property type="term" value="F:choline kinase activity"/>
    <property type="evidence" value="ECO:0007669"/>
    <property type="project" value="TreeGrafter"/>
</dbReference>
<reference evidence="4" key="1">
    <citation type="journal article" date="2015" name="PLoS ONE">
        <title>Comprehensive Evaluation of Toxoplasma gondii VEG and Neospora caninum LIV Genomes with Tachyzoite Stage Transcriptome and Proteome Defines Novel Transcript Features.</title>
        <authorList>
            <person name="Ramaprasad A."/>
            <person name="Mourier T."/>
            <person name="Naeem R."/>
            <person name="Malas T.B."/>
            <person name="Moussa E."/>
            <person name="Panigrahi A."/>
            <person name="Vermont S.J."/>
            <person name="Otto T.D."/>
            <person name="Wastling J."/>
            <person name="Pain A."/>
        </authorList>
    </citation>
    <scope>NUCLEOTIDE SEQUENCE</scope>
    <source>
        <strain evidence="4">Liverpool</strain>
    </source>
</reference>
<feature type="chain" id="PRO_5002523031" evidence="3">
    <location>
        <begin position="38"/>
        <end position="613"/>
    </location>
</feature>
<evidence type="ECO:0000313" key="4">
    <source>
        <dbReference type="EMBL" id="CEL65105.1"/>
    </source>
</evidence>
<evidence type="ECO:0000256" key="2">
    <source>
        <dbReference type="SAM" id="MobiDB-lite"/>
    </source>
</evidence>
<dbReference type="Gene3D" id="3.90.1200.10">
    <property type="match status" value="1"/>
</dbReference>
<evidence type="ECO:0000256" key="1">
    <source>
        <dbReference type="ARBA" id="ARBA00038211"/>
    </source>
</evidence>
<keyword evidence="4" id="KW-0418">Kinase</keyword>
<sequence length="613" mass="68064">MRVFVSLLGFLCLHSWLTPPFLSGACLVFLVASGASAEPSNSSGVHTAAGPRAASMRLRRSGTFFPQGRRLSEASQPQIDRVEDGLSSGKEDGLRHRSDEQLMADVARVRSFIGCCVKGWEKLPADAIDVTVLSGGLSNRLFAVEAVPPVPSGNGNDPDADERQPRQHRHCPCDSRKEQSSTAPDSRSPYPAWDATTPPQRVLVRLYGHGQEHSFFDASEERRVFKILGELGIAPKCLAEFPGGRVETWITGEALKRTDLQNEAVQSRIATILGNFHQIGLPRSSESASAADPAWCRWVQQLPKVFSERIDSEECQAEHARPRCDFAFCRLDAWGATAREGPAMRLLTRSQIPALKVALSREASPDAHEAGVVTPVVAGPLSLLSDAEKRRLDEVGLVQYYQEEAKKLEQVVLARVAHELEPQRLKAVYGSADAWQLLSGASVVFSHNDVQENNVIQYEDGRLQLIDFEYSGRNFRSYDMGNLFREMTIDYADVEGYPFFVVDMSDYPSLPTRQRFIRAYLENLLSVYGPVSGASKAVPHGTVSKTVVDNFEVMVELTGLVSDLLWAFWSLTQMPEVEPLDEFSHVQYALARLTMYEHKKNELVRRGLFPARG</sequence>
<dbReference type="Gene3D" id="3.30.200.20">
    <property type="entry name" value="Phosphorylase Kinase, domain 1"/>
    <property type="match status" value="1"/>
</dbReference>
<dbReference type="Pfam" id="PF01633">
    <property type="entry name" value="Choline_kinase"/>
    <property type="match status" value="2"/>
</dbReference>
<dbReference type="AlphaFoldDB" id="A0A0F7U926"/>
<evidence type="ECO:0000256" key="3">
    <source>
        <dbReference type="SAM" id="SignalP"/>
    </source>
</evidence>
<comment type="similarity">
    <text evidence="1">Belongs to the choline/ethanolamine kinase family.</text>
</comment>
<feature type="region of interest" description="Disordered" evidence="2">
    <location>
        <begin position="67"/>
        <end position="97"/>
    </location>
</feature>
<protein>
    <submittedName>
        <fullName evidence="4">Choline kinase, putative</fullName>
    </submittedName>
</protein>